<evidence type="ECO:0000256" key="8">
    <source>
        <dbReference type="ARBA" id="ARBA00022763"/>
    </source>
</evidence>
<evidence type="ECO:0000256" key="7">
    <source>
        <dbReference type="ARBA" id="ARBA00022723"/>
    </source>
</evidence>
<evidence type="ECO:0000256" key="4">
    <source>
        <dbReference type="ARBA" id="ARBA00012045"/>
    </source>
</evidence>
<dbReference type="GO" id="GO:0051539">
    <property type="term" value="F:4 iron, 4 sulfur cluster binding"/>
    <property type="evidence" value="ECO:0007669"/>
    <property type="project" value="UniProtKB-UniRule"/>
</dbReference>
<evidence type="ECO:0000256" key="1">
    <source>
        <dbReference type="ARBA" id="ARBA00000843"/>
    </source>
</evidence>
<dbReference type="NCBIfam" id="TIGR01084">
    <property type="entry name" value="mutY"/>
    <property type="match status" value="1"/>
</dbReference>
<evidence type="ECO:0000259" key="15">
    <source>
        <dbReference type="SMART" id="SM00478"/>
    </source>
</evidence>
<keyword evidence="10 14" id="KW-0408">Iron</keyword>
<comment type="function">
    <text evidence="2">Adenine glycosylase active on G-A mispairs. MutY also corrects error-prone DNA synthesis past GO lesions which are due to the oxidatively damaged form of guanine: 7,8-dihydro-8-oxoguanine (8-oxo-dGTP).</text>
</comment>
<dbReference type="SUPFAM" id="SSF55811">
    <property type="entry name" value="Nudix"/>
    <property type="match status" value="1"/>
</dbReference>
<evidence type="ECO:0000256" key="9">
    <source>
        <dbReference type="ARBA" id="ARBA00022801"/>
    </source>
</evidence>
<dbReference type="CDD" id="cd00056">
    <property type="entry name" value="ENDO3c"/>
    <property type="match status" value="1"/>
</dbReference>
<evidence type="ECO:0000256" key="5">
    <source>
        <dbReference type="ARBA" id="ARBA00022023"/>
    </source>
</evidence>
<evidence type="ECO:0000256" key="3">
    <source>
        <dbReference type="ARBA" id="ARBA00008343"/>
    </source>
</evidence>
<dbReference type="RefSeq" id="WP_057820725.1">
    <property type="nucleotide sequence ID" value="NZ_AZEC01000008.1"/>
</dbReference>
<reference evidence="16 17" key="1">
    <citation type="journal article" date="2015" name="Genome Announc.">
        <title>Expanding the biotechnology potential of lactobacilli through comparative genomics of 213 strains and associated genera.</title>
        <authorList>
            <person name="Sun Z."/>
            <person name="Harris H.M."/>
            <person name="McCann A."/>
            <person name="Guo C."/>
            <person name="Argimon S."/>
            <person name="Zhang W."/>
            <person name="Yang X."/>
            <person name="Jeffery I.B."/>
            <person name="Cooney J.C."/>
            <person name="Kagawa T.F."/>
            <person name="Liu W."/>
            <person name="Song Y."/>
            <person name="Salvetti E."/>
            <person name="Wrobel A."/>
            <person name="Rasinkangas P."/>
            <person name="Parkhill J."/>
            <person name="Rea M.C."/>
            <person name="O'Sullivan O."/>
            <person name="Ritari J."/>
            <person name="Douillard F.P."/>
            <person name="Paul Ross R."/>
            <person name="Yang R."/>
            <person name="Briner A.E."/>
            <person name="Felis G.E."/>
            <person name="de Vos W.M."/>
            <person name="Barrangou R."/>
            <person name="Klaenhammer T.R."/>
            <person name="Caufield P.W."/>
            <person name="Cui Y."/>
            <person name="Zhang H."/>
            <person name="O'Toole P.W."/>
        </authorList>
    </citation>
    <scope>NUCLEOTIDE SEQUENCE [LARGE SCALE GENOMIC DNA]</scope>
    <source>
        <strain evidence="16 17">DSM 12744</strain>
    </source>
</reference>
<dbReference type="GO" id="GO:0046872">
    <property type="term" value="F:metal ion binding"/>
    <property type="evidence" value="ECO:0007669"/>
    <property type="project" value="UniProtKB-UniRule"/>
</dbReference>
<evidence type="ECO:0000256" key="11">
    <source>
        <dbReference type="ARBA" id="ARBA00023014"/>
    </source>
</evidence>
<dbReference type="FunFam" id="1.10.340.30:FF:000002">
    <property type="entry name" value="Adenine DNA glycosylase"/>
    <property type="match status" value="1"/>
</dbReference>
<dbReference type="InterPro" id="IPR015797">
    <property type="entry name" value="NUDIX_hydrolase-like_dom_sf"/>
</dbReference>
<dbReference type="InterPro" id="IPR005760">
    <property type="entry name" value="A/G_AdeGlyc_MutY"/>
</dbReference>
<evidence type="ECO:0000256" key="2">
    <source>
        <dbReference type="ARBA" id="ARBA00002933"/>
    </source>
</evidence>
<protein>
    <recommendedName>
        <fullName evidence="5 14">Adenine DNA glycosylase</fullName>
        <ecNumber evidence="4 14">3.2.2.31</ecNumber>
    </recommendedName>
</protein>
<dbReference type="EC" id="3.2.2.31" evidence="4 14"/>
<dbReference type="SMART" id="SM00478">
    <property type="entry name" value="ENDO3c"/>
    <property type="match status" value="1"/>
</dbReference>
<dbReference type="AlphaFoldDB" id="A0A0R1MWG7"/>
<keyword evidence="6" id="KW-0004">4Fe-4S</keyword>
<dbReference type="Proteomes" id="UP000051330">
    <property type="component" value="Unassembled WGS sequence"/>
</dbReference>
<dbReference type="InterPro" id="IPR011257">
    <property type="entry name" value="DNA_glycosylase"/>
</dbReference>
<dbReference type="CDD" id="cd03431">
    <property type="entry name" value="NUDIX_DNA_Glycosylase_C-MutY"/>
    <property type="match status" value="1"/>
</dbReference>
<dbReference type="InterPro" id="IPR044298">
    <property type="entry name" value="MIG/MutY"/>
</dbReference>
<dbReference type="InterPro" id="IPR023170">
    <property type="entry name" value="HhH_base_excis_C"/>
</dbReference>
<dbReference type="STRING" id="1423792.FD09_GL002949"/>
<evidence type="ECO:0000256" key="6">
    <source>
        <dbReference type="ARBA" id="ARBA00022485"/>
    </source>
</evidence>
<accession>A0A0R1MWG7</accession>
<evidence type="ECO:0000313" key="16">
    <source>
        <dbReference type="EMBL" id="KRL12369.1"/>
    </source>
</evidence>
<dbReference type="Gene3D" id="3.90.79.10">
    <property type="entry name" value="Nucleoside Triphosphate Pyrophosphohydrolase"/>
    <property type="match status" value="1"/>
</dbReference>
<evidence type="ECO:0000256" key="10">
    <source>
        <dbReference type="ARBA" id="ARBA00023004"/>
    </source>
</evidence>
<keyword evidence="7" id="KW-0479">Metal-binding</keyword>
<comment type="similarity">
    <text evidence="3 14">Belongs to the Nth/MutY family.</text>
</comment>
<organism evidence="16 17">
    <name type="scientific">Schleiferilactobacillus perolens DSM 12744</name>
    <dbReference type="NCBI Taxonomy" id="1423792"/>
    <lineage>
        <taxon>Bacteria</taxon>
        <taxon>Bacillati</taxon>
        <taxon>Bacillota</taxon>
        <taxon>Bacilli</taxon>
        <taxon>Lactobacillales</taxon>
        <taxon>Lactobacillaceae</taxon>
        <taxon>Schleiferilactobacillus</taxon>
    </lineage>
</organism>
<keyword evidence="8 14" id="KW-0227">DNA damage</keyword>
<dbReference type="Pfam" id="PF14815">
    <property type="entry name" value="NUDIX_4"/>
    <property type="match status" value="1"/>
</dbReference>
<gene>
    <name evidence="16" type="ORF">FD09_GL002949</name>
</gene>
<dbReference type="Gene3D" id="1.10.340.30">
    <property type="entry name" value="Hypothetical protein, domain 2"/>
    <property type="match status" value="1"/>
</dbReference>
<dbReference type="EMBL" id="AZEC01000008">
    <property type="protein sequence ID" value="KRL12369.1"/>
    <property type="molecule type" value="Genomic_DNA"/>
</dbReference>
<dbReference type="PANTHER" id="PTHR42944">
    <property type="entry name" value="ADENINE DNA GLYCOSYLASE"/>
    <property type="match status" value="1"/>
</dbReference>
<evidence type="ECO:0000256" key="14">
    <source>
        <dbReference type="RuleBase" id="RU365096"/>
    </source>
</evidence>
<name>A0A0R1MWG7_9LACO</name>
<dbReference type="GO" id="GO:0000701">
    <property type="term" value="F:purine-specific mismatch base pair DNA N-glycosylase activity"/>
    <property type="evidence" value="ECO:0007669"/>
    <property type="project" value="UniProtKB-EC"/>
</dbReference>
<dbReference type="Gene3D" id="1.10.1670.10">
    <property type="entry name" value="Helix-hairpin-Helix base-excision DNA repair enzymes (C-terminal)"/>
    <property type="match status" value="1"/>
</dbReference>
<dbReference type="Pfam" id="PF00730">
    <property type="entry name" value="HhH-GPD"/>
    <property type="match status" value="1"/>
</dbReference>
<keyword evidence="13 14" id="KW-0326">Glycosidase</keyword>
<dbReference type="InterPro" id="IPR029119">
    <property type="entry name" value="MutY_C"/>
</dbReference>
<dbReference type="InterPro" id="IPR003265">
    <property type="entry name" value="HhH-GPD_domain"/>
</dbReference>
<comment type="catalytic activity">
    <reaction evidence="1 14">
        <text>Hydrolyzes free adenine bases from 7,8-dihydro-8-oxoguanine:adenine mismatched double-stranded DNA, leaving an apurinic site.</text>
        <dbReference type="EC" id="3.2.2.31"/>
    </reaction>
</comment>
<dbReference type="SUPFAM" id="SSF48150">
    <property type="entry name" value="DNA-glycosylase"/>
    <property type="match status" value="1"/>
</dbReference>
<feature type="domain" description="HhH-GPD" evidence="15">
    <location>
        <begin position="44"/>
        <end position="195"/>
    </location>
</feature>
<comment type="caution">
    <text evidence="16">The sequence shown here is derived from an EMBL/GenBank/DDBJ whole genome shotgun (WGS) entry which is preliminary data.</text>
</comment>
<dbReference type="GO" id="GO:0035485">
    <property type="term" value="F:adenine/guanine mispair binding"/>
    <property type="evidence" value="ECO:0007669"/>
    <property type="project" value="TreeGrafter"/>
</dbReference>
<keyword evidence="17" id="KW-1185">Reference proteome</keyword>
<comment type="cofactor">
    <cofactor evidence="14">
        <name>[4Fe-4S] cluster</name>
        <dbReference type="ChEBI" id="CHEBI:49883"/>
    </cofactor>
    <text evidence="14">Binds 1 [4Fe-4S] cluster.</text>
</comment>
<proteinExistence type="inferred from homology"/>
<dbReference type="GO" id="GO:0006284">
    <property type="term" value="P:base-excision repair"/>
    <property type="evidence" value="ECO:0007669"/>
    <property type="project" value="UniProtKB-UniRule"/>
</dbReference>
<dbReference type="GO" id="GO:0006298">
    <property type="term" value="P:mismatch repair"/>
    <property type="evidence" value="ECO:0007669"/>
    <property type="project" value="TreeGrafter"/>
</dbReference>
<evidence type="ECO:0000256" key="13">
    <source>
        <dbReference type="ARBA" id="ARBA00023295"/>
    </source>
</evidence>
<evidence type="ECO:0000256" key="12">
    <source>
        <dbReference type="ARBA" id="ARBA00023204"/>
    </source>
</evidence>
<dbReference type="PANTHER" id="PTHR42944:SF1">
    <property type="entry name" value="ADENINE DNA GLYCOSYLASE"/>
    <property type="match status" value="1"/>
</dbReference>
<dbReference type="OrthoDB" id="9802365at2"/>
<keyword evidence="11" id="KW-0411">Iron-sulfur</keyword>
<sequence>MEHWDEKKIRTFQQTLLNWYDEKGRDLPWRRDQDPYHVWLSEVMLQQTGVQTVIPYYEKWLARFPTVTDLAAADEDTVLHQWAGLGYYSRARNLLKTAQIITNERNGKWPKTVAGLKALPGIGDYVAGAVASIAFGVPTPAIDGNAYRVFSRLLLIDTDITSSQARKVFAAAITPLIPLDRPGDFNQAVMDLGSSYMKAKDPDSAHSPVKEFDAAYRLGITAQYPVRSPRKKAVAKTYTAIVLRINEQVVWQQRPSRGLLASLWTWPLLAGDQRKVTVPDLVALLATDRKIAISPTTVLRSQVIGGDASVDHVFTHQHWTVYVRALTLSEPPVLPASAQLLPLTQQKLALPTLQKKISQFYNQER</sequence>
<evidence type="ECO:0000313" key="17">
    <source>
        <dbReference type="Proteomes" id="UP000051330"/>
    </source>
</evidence>
<keyword evidence="9" id="KW-0378">Hydrolase</keyword>
<dbReference type="GO" id="GO:0034039">
    <property type="term" value="F:8-oxo-7,8-dihydroguanine DNA N-glycosylase activity"/>
    <property type="evidence" value="ECO:0007669"/>
    <property type="project" value="TreeGrafter"/>
</dbReference>
<keyword evidence="12" id="KW-0234">DNA repair</keyword>
<dbReference type="GO" id="GO:0032357">
    <property type="term" value="F:oxidized purine DNA binding"/>
    <property type="evidence" value="ECO:0007669"/>
    <property type="project" value="TreeGrafter"/>
</dbReference>
<dbReference type="PATRIC" id="fig|1423792.3.peg.3032"/>